<comment type="caution">
    <text evidence="1">The sequence shown here is derived from an EMBL/GenBank/DDBJ whole genome shotgun (WGS) entry which is preliminary data.</text>
</comment>
<evidence type="ECO:0000313" key="2">
    <source>
        <dbReference type="Proteomes" id="UP000029389"/>
    </source>
</evidence>
<protein>
    <submittedName>
        <fullName evidence="1">RNA polymerase sigma-70 factor, ECF subfamily domain protein</fullName>
    </submittedName>
</protein>
<proteinExistence type="predicted"/>
<evidence type="ECO:0000313" key="1">
    <source>
        <dbReference type="EMBL" id="KFN01456.1"/>
    </source>
</evidence>
<reference evidence="1 2" key="1">
    <citation type="submission" date="2014-04" db="EMBL/GenBank/DDBJ databases">
        <authorList>
            <person name="Bishop-Lilly K.A."/>
            <person name="Broomall S.M."/>
            <person name="Chain P.S."/>
            <person name="Chertkov O."/>
            <person name="Coyne S.R."/>
            <person name="Daligault H.E."/>
            <person name="Davenport K.W."/>
            <person name="Erkkila T."/>
            <person name="Frey K.G."/>
            <person name="Gibbons H.S."/>
            <person name="Gu W."/>
            <person name="Jaissle J."/>
            <person name="Johnson S.L."/>
            <person name="Koroleva G.I."/>
            <person name="Ladner J.T."/>
            <person name="Lo C.-C."/>
            <person name="Minogue T.D."/>
            <person name="Munk C."/>
            <person name="Palacios G.F."/>
            <person name="Redden C.L."/>
            <person name="Rosenzweig C.N."/>
            <person name="Scholz M.B."/>
            <person name="Teshima H."/>
            <person name="Xu Y."/>
        </authorList>
    </citation>
    <scope>NUCLEOTIDE SEQUENCE [LARGE SCALE GENOMIC DNA]</scope>
    <source>
        <strain evidence="1 2">BHP</strain>
    </source>
</reference>
<organism evidence="1 2">
    <name type="scientific">Bacillus clarus</name>
    <dbReference type="NCBI Taxonomy" id="2338372"/>
    <lineage>
        <taxon>Bacteria</taxon>
        <taxon>Bacillati</taxon>
        <taxon>Bacillota</taxon>
        <taxon>Bacilli</taxon>
        <taxon>Bacillales</taxon>
        <taxon>Bacillaceae</taxon>
        <taxon>Bacillus</taxon>
        <taxon>Bacillus cereus group</taxon>
    </lineage>
</organism>
<dbReference type="AlphaFoldDB" id="A0A090ZAW8"/>
<accession>A0A090ZAW8</accession>
<gene>
    <name evidence="1" type="ORF">DJ93_1547</name>
</gene>
<dbReference type="EMBL" id="JMQC01000008">
    <property type="protein sequence ID" value="KFN01456.1"/>
    <property type="molecule type" value="Genomic_DNA"/>
</dbReference>
<name>A0A090ZAW8_9BACI</name>
<sequence>MKQRMVIGMEEMDIVEGLREKDMSVLHAAIEQYRS</sequence>
<dbReference type="Proteomes" id="UP000029389">
    <property type="component" value="Unassembled WGS sequence"/>
</dbReference>